<reference evidence="5 6" key="1">
    <citation type="submission" date="2017-03" db="EMBL/GenBank/DDBJ databases">
        <title>Complete genome sequence of Paenibacillus Kribbensis producing bioflocculants.</title>
        <authorList>
            <person name="Lee H.-G."/>
            <person name="Oh H.-M."/>
        </authorList>
    </citation>
    <scope>NUCLEOTIDE SEQUENCE [LARGE SCALE GENOMIC DNA]</scope>
    <source>
        <strain evidence="5 6">AM49</strain>
    </source>
</reference>
<dbReference type="GO" id="GO:0006355">
    <property type="term" value="P:regulation of DNA-templated transcription"/>
    <property type="evidence" value="ECO:0007669"/>
    <property type="project" value="TreeGrafter"/>
</dbReference>
<gene>
    <name evidence="5" type="ORF">B4V02_09745</name>
</gene>
<keyword evidence="3" id="KW-0804">Transcription</keyword>
<dbReference type="GO" id="GO:0000976">
    <property type="term" value="F:transcription cis-regulatory region binding"/>
    <property type="evidence" value="ECO:0007669"/>
    <property type="project" value="TreeGrafter"/>
</dbReference>
<comment type="similarity">
    <text evidence="1">Belongs to the LysR transcriptional regulatory family.</text>
</comment>
<evidence type="ECO:0000259" key="4">
    <source>
        <dbReference type="Pfam" id="PF03466"/>
    </source>
</evidence>
<organism evidence="5 6">
    <name type="scientific">Paenibacillus kribbensis</name>
    <dbReference type="NCBI Taxonomy" id="172713"/>
    <lineage>
        <taxon>Bacteria</taxon>
        <taxon>Bacillati</taxon>
        <taxon>Bacillota</taxon>
        <taxon>Bacilli</taxon>
        <taxon>Bacillales</taxon>
        <taxon>Paenibacillaceae</taxon>
        <taxon>Paenibacillus</taxon>
    </lineage>
</organism>
<dbReference type="RefSeq" id="WP_244188492.1">
    <property type="nucleotide sequence ID" value="NZ_CP020028.1"/>
</dbReference>
<sequence>MEFQKLCPLVETRIKTGLNTDMYDMVQRNEIDMIYFLDQKIYRPEWVKIIERPEPMVFVASSEHPLTQEKNVRVETILKESLVLTEKGYSYRYDLEQILAAQGYELHPVLEIGNTDIILKFLLNNVGISFLPFFVVRELVDAGKLSIINTDCVSIQMWSQLAYHKNKWITPQMQRFMDTMKKHASK</sequence>
<dbReference type="PANTHER" id="PTHR30126:SF100">
    <property type="entry name" value="LYSR-FAMILY TRANSCRIPTIONAL REGULATOR"/>
    <property type="match status" value="1"/>
</dbReference>
<dbReference type="KEGG" id="pkb:B4V02_09745"/>
<dbReference type="PANTHER" id="PTHR30126">
    <property type="entry name" value="HTH-TYPE TRANSCRIPTIONAL REGULATOR"/>
    <property type="match status" value="1"/>
</dbReference>
<dbReference type="Pfam" id="PF03466">
    <property type="entry name" value="LysR_substrate"/>
    <property type="match status" value="1"/>
</dbReference>
<protein>
    <recommendedName>
        <fullName evidence="4">LysR substrate-binding domain-containing protein</fullName>
    </recommendedName>
</protein>
<dbReference type="AlphaFoldDB" id="A0A222WMD5"/>
<feature type="domain" description="LysR substrate-binding" evidence="4">
    <location>
        <begin position="2"/>
        <end position="184"/>
    </location>
</feature>
<keyword evidence="2" id="KW-0805">Transcription regulation</keyword>
<dbReference type="Proteomes" id="UP000214666">
    <property type="component" value="Chromosome"/>
</dbReference>
<dbReference type="CDD" id="cd05466">
    <property type="entry name" value="PBP2_LTTR_substrate"/>
    <property type="match status" value="1"/>
</dbReference>
<dbReference type="EMBL" id="CP020028">
    <property type="protein sequence ID" value="ASR46941.1"/>
    <property type="molecule type" value="Genomic_DNA"/>
</dbReference>
<evidence type="ECO:0000256" key="3">
    <source>
        <dbReference type="ARBA" id="ARBA00023163"/>
    </source>
</evidence>
<accession>A0A222WMD5</accession>
<evidence type="ECO:0000256" key="2">
    <source>
        <dbReference type="ARBA" id="ARBA00023015"/>
    </source>
</evidence>
<dbReference type="InterPro" id="IPR005119">
    <property type="entry name" value="LysR_subst-bd"/>
</dbReference>
<evidence type="ECO:0000313" key="6">
    <source>
        <dbReference type="Proteomes" id="UP000214666"/>
    </source>
</evidence>
<keyword evidence="6" id="KW-1185">Reference proteome</keyword>
<dbReference type="Gene3D" id="3.40.190.290">
    <property type="match status" value="1"/>
</dbReference>
<proteinExistence type="inferred from homology"/>
<evidence type="ECO:0000256" key="1">
    <source>
        <dbReference type="ARBA" id="ARBA00009437"/>
    </source>
</evidence>
<name>A0A222WMD5_9BACL</name>
<evidence type="ECO:0000313" key="5">
    <source>
        <dbReference type="EMBL" id="ASR46941.1"/>
    </source>
</evidence>
<dbReference type="SUPFAM" id="SSF53850">
    <property type="entry name" value="Periplasmic binding protein-like II"/>
    <property type="match status" value="1"/>
</dbReference>